<proteinExistence type="predicted"/>
<organism evidence="1">
    <name type="scientific">mine drainage metagenome</name>
    <dbReference type="NCBI Taxonomy" id="410659"/>
    <lineage>
        <taxon>unclassified sequences</taxon>
        <taxon>metagenomes</taxon>
        <taxon>ecological metagenomes</taxon>
    </lineage>
</organism>
<gene>
    <name evidence="1" type="ORF">GALL_155690</name>
</gene>
<protein>
    <submittedName>
        <fullName evidence="1">Uncharacterized protein</fullName>
    </submittedName>
</protein>
<name>A0A1J5S326_9ZZZZ</name>
<dbReference type="EMBL" id="MLJW01000075">
    <property type="protein sequence ID" value="OIR02411.1"/>
    <property type="molecule type" value="Genomic_DNA"/>
</dbReference>
<comment type="caution">
    <text evidence="1">The sequence shown here is derived from an EMBL/GenBank/DDBJ whole genome shotgun (WGS) entry which is preliminary data.</text>
</comment>
<accession>A0A1J5S326</accession>
<dbReference type="AlphaFoldDB" id="A0A1J5S326"/>
<sequence length="57" mass="5848">MRIQAVLLSLAGAAVIGLALLFTAGVVVSLAVVIPAAIVLALIFGKTEVHRHDSGHF</sequence>
<evidence type="ECO:0000313" key="1">
    <source>
        <dbReference type="EMBL" id="OIR02411.1"/>
    </source>
</evidence>
<reference evidence="1" key="1">
    <citation type="submission" date="2016-10" db="EMBL/GenBank/DDBJ databases">
        <title>Sequence of Gallionella enrichment culture.</title>
        <authorList>
            <person name="Poehlein A."/>
            <person name="Muehling M."/>
            <person name="Daniel R."/>
        </authorList>
    </citation>
    <scope>NUCLEOTIDE SEQUENCE</scope>
</reference>